<protein>
    <recommendedName>
        <fullName evidence="4">Thioesterase domain-containing protein</fullName>
    </recommendedName>
</protein>
<keyword evidence="1" id="KW-0732">Signal</keyword>
<dbReference type="SUPFAM" id="SSF53474">
    <property type="entry name" value="alpha/beta-Hydrolases"/>
    <property type="match status" value="1"/>
</dbReference>
<organism evidence="2 3">
    <name type="scientific">Microbaculum marinum</name>
    <dbReference type="NCBI Taxonomy" id="1764581"/>
    <lineage>
        <taxon>Bacteria</taxon>
        <taxon>Pseudomonadati</taxon>
        <taxon>Pseudomonadota</taxon>
        <taxon>Alphaproteobacteria</taxon>
        <taxon>Hyphomicrobiales</taxon>
        <taxon>Tepidamorphaceae</taxon>
        <taxon>Microbaculum</taxon>
    </lineage>
</organism>
<dbReference type="AlphaFoldDB" id="A0AAW9RHI2"/>
<feature type="chain" id="PRO_5043623044" description="Thioesterase domain-containing protein" evidence="1">
    <location>
        <begin position="27"/>
        <end position="224"/>
    </location>
</feature>
<evidence type="ECO:0000313" key="3">
    <source>
        <dbReference type="Proteomes" id="UP001378188"/>
    </source>
</evidence>
<dbReference type="Gene3D" id="3.40.50.1820">
    <property type="entry name" value="alpha/beta hydrolase"/>
    <property type="match status" value="1"/>
</dbReference>
<dbReference type="RefSeq" id="WP_340329349.1">
    <property type="nucleotide sequence ID" value="NZ_JAZHOF010000003.1"/>
</dbReference>
<comment type="caution">
    <text evidence="2">The sequence shown here is derived from an EMBL/GenBank/DDBJ whole genome shotgun (WGS) entry which is preliminary data.</text>
</comment>
<feature type="signal peptide" evidence="1">
    <location>
        <begin position="1"/>
        <end position="26"/>
    </location>
</feature>
<accession>A0AAW9RHI2</accession>
<sequence length="224" mass="24511">MDFRVWKLVIAAALFGSLSFSPVASVANTSLDGTSATRPDTRIAATVSGRTGEVYLLRGLMDVFSQGMDTLGRQLDEKGFTTVVTNHSAWPTLAKKITERYKASKYPEPVFLVGHSLGADAVILLCERLAQNGVPVALAVTFDPVHPRVVPTNVKRFVNFYQSNNGWGAAVKPGPGFKATLVNTDLKDRTDIHHTTIDKADFLHTKVIEEMMKLSRPIRRQATG</sequence>
<dbReference type="InterPro" id="IPR029058">
    <property type="entry name" value="AB_hydrolase_fold"/>
</dbReference>
<evidence type="ECO:0000313" key="2">
    <source>
        <dbReference type="EMBL" id="MEJ8571652.1"/>
    </source>
</evidence>
<reference evidence="2 3" key="1">
    <citation type="submission" date="2024-02" db="EMBL/GenBank/DDBJ databases">
        <title>Genome analysis and characterization of Microbaculum marinisediminis sp. nov., isolated from marine sediment.</title>
        <authorList>
            <person name="Du Z.-J."/>
            <person name="Ye Y.-Q."/>
            <person name="Zhang Z.-R."/>
            <person name="Yuan S.-M."/>
            <person name="Zhang X.-Y."/>
        </authorList>
    </citation>
    <scope>NUCLEOTIDE SEQUENCE [LARGE SCALE GENOMIC DNA]</scope>
    <source>
        <strain evidence="2 3">SDUM1044001</strain>
    </source>
</reference>
<dbReference type="Proteomes" id="UP001378188">
    <property type="component" value="Unassembled WGS sequence"/>
</dbReference>
<dbReference type="EMBL" id="JAZHOF010000003">
    <property type="protein sequence ID" value="MEJ8571652.1"/>
    <property type="molecule type" value="Genomic_DNA"/>
</dbReference>
<name>A0AAW9RHI2_9HYPH</name>
<proteinExistence type="predicted"/>
<evidence type="ECO:0008006" key="4">
    <source>
        <dbReference type="Google" id="ProtNLM"/>
    </source>
</evidence>
<gene>
    <name evidence="2" type="ORF">V3328_09230</name>
</gene>
<keyword evidence="3" id="KW-1185">Reference proteome</keyword>
<evidence type="ECO:0000256" key="1">
    <source>
        <dbReference type="SAM" id="SignalP"/>
    </source>
</evidence>